<evidence type="ECO:0000259" key="2">
    <source>
        <dbReference type="SMART" id="SM00834"/>
    </source>
</evidence>
<feature type="compositionally biased region" description="Low complexity" evidence="1">
    <location>
        <begin position="93"/>
        <end position="130"/>
    </location>
</feature>
<evidence type="ECO:0000256" key="1">
    <source>
        <dbReference type="SAM" id="MobiDB-lite"/>
    </source>
</evidence>
<dbReference type="EMBL" id="MTZV01000002">
    <property type="protein sequence ID" value="PCE28318.1"/>
    <property type="molecule type" value="Genomic_DNA"/>
</dbReference>
<dbReference type="Pfam" id="PF09723">
    <property type="entry name" value="Zn_ribbon_8"/>
    <property type="match status" value="1"/>
</dbReference>
<dbReference type="PANTHER" id="PTHR34404">
    <property type="entry name" value="REGULATORY PROTEIN, FMDB FAMILY"/>
    <property type="match status" value="1"/>
</dbReference>
<evidence type="ECO:0000313" key="4">
    <source>
        <dbReference type="Proteomes" id="UP000218022"/>
    </source>
</evidence>
<dbReference type="RefSeq" id="WP_096718208.1">
    <property type="nucleotide sequence ID" value="NZ_MTZV01000002.1"/>
</dbReference>
<organism evidence="3 4">
    <name type="scientific">Paraburkholderia acidicola</name>
    <dbReference type="NCBI Taxonomy" id="1912599"/>
    <lineage>
        <taxon>Bacteria</taxon>
        <taxon>Pseudomonadati</taxon>
        <taxon>Pseudomonadota</taxon>
        <taxon>Betaproteobacteria</taxon>
        <taxon>Burkholderiales</taxon>
        <taxon>Burkholderiaceae</taxon>
        <taxon>Paraburkholderia</taxon>
    </lineage>
</organism>
<dbReference type="NCBIfam" id="TIGR02605">
    <property type="entry name" value="CxxC_CxxC_SSSS"/>
    <property type="match status" value="1"/>
</dbReference>
<reference evidence="3 4" key="1">
    <citation type="submission" date="2017-01" db="EMBL/GenBank/DDBJ databases">
        <title>Whole-Genome Shotgun Sequencing of Two beta-Proteobacterial Species in Search of the Bulgecin Biosynthetic Cluster.</title>
        <authorList>
            <person name="Horsman M.E."/>
            <person name="Marous D.R."/>
            <person name="Li R."/>
            <person name="Oliver R.A."/>
            <person name="Byun B."/>
            <person name="Emrich S.J."/>
            <person name="Boggess B."/>
            <person name="Townsend C.A."/>
            <person name="Mobashery S."/>
        </authorList>
    </citation>
    <scope>NUCLEOTIDE SEQUENCE [LARGE SCALE GENOMIC DNA]</scope>
    <source>
        <strain evidence="3 4">ATCC 31363</strain>
    </source>
</reference>
<sequence>MPIYAYRCESCGFAKDVLQKMSDAPLTDCPECGKSTFRKQVTAAGFQLKGSGWYVTDFRGGNTAKTNGTATGANAASDGDAAAAKGTSDKAETGASSNASGASEASGASANTAAVPAAAPVAAAASSAGSKGSGST</sequence>
<dbReference type="InterPro" id="IPR013429">
    <property type="entry name" value="Regulatory_FmdB_Zinc_ribbon"/>
</dbReference>
<feature type="compositionally biased region" description="Low complexity" evidence="1">
    <location>
        <begin position="65"/>
        <end position="86"/>
    </location>
</feature>
<dbReference type="AlphaFoldDB" id="A0A2A4F6T1"/>
<protein>
    <submittedName>
        <fullName evidence="3">FmdB family transcriptional regulator</fullName>
    </submittedName>
</protein>
<gene>
    <name evidence="3" type="ORF">BWP39_07310</name>
</gene>
<proteinExistence type="predicted"/>
<dbReference type="Proteomes" id="UP000218022">
    <property type="component" value="Unassembled WGS sequence"/>
</dbReference>
<dbReference type="SMART" id="SM00834">
    <property type="entry name" value="CxxC_CXXC_SSSS"/>
    <property type="match status" value="1"/>
</dbReference>
<dbReference type="OrthoDB" id="9813321at2"/>
<name>A0A2A4F6T1_9BURK</name>
<feature type="domain" description="Putative regulatory protein FmdB zinc ribbon" evidence="2">
    <location>
        <begin position="1"/>
        <end position="42"/>
    </location>
</feature>
<evidence type="ECO:0000313" key="3">
    <source>
        <dbReference type="EMBL" id="PCE28318.1"/>
    </source>
</evidence>
<dbReference type="PANTHER" id="PTHR34404:SF2">
    <property type="entry name" value="CONSERVED SERINE RICH PROTEIN"/>
    <property type="match status" value="1"/>
</dbReference>
<accession>A0A2A4F6T1</accession>
<feature type="region of interest" description="Disordered" evidence="1">
    <location>
        <begin position="65"/>
        <end position="136"/>
    </location>
</feature>
<comment type="caution">
    <text evidence="3">The sequence shown here is derived from an EMBL/GenBank/DDBJ whole genome shotgun (WGS) entry which is preliminary data.</text>
</comment>